<evidence type="ECO:0000256" key="8">
    <source>
        <dbReference type="ARBA" id="ARBA00022989"/>
    </source>
</evidence>
<gene>
    <name evidence="13" type="ORF">RD149_06100</name>
</gene>
<dbReference type="InterPro" id="IPR036890">
    <property type="entry name" value="HATPase_C_sf"/>
</dbReference>
<evidence type="ECO:0000256" key="7">
    <source>
        <dbReference type="ARBA" id="ARBA00022777"/>
    </source>
</evidence>
<keyword evidence="13" id="KW-0067">ATP-binding</keyword>
<dbReference type="PROSITE" id="PS50109">
    <property type="entry name" value="HIS_KIN"/>
    <property type="match status" value="1"/>
</dbReference>
<dbReference type="Gene3D" id="3.30.450.20">
    <property type="entry name" value="PAS domain"/>
    <property type="match status" value="2"/>
</dbReference>
<proteinExistence type="predicted"/>
<comment type="subcellular location">
    <subcellularLocation>
        <location evidence="2">Cell membrane</location>
        <topology evidence="2">Multi-pass membrane protein</topology>
    </subcellularLocation>
</comment>
<reference evidence="13 14" key="1">
    <citation type="submission" date="2023-08" db="EMBL/GenBank/DDBJ databases">
        <title>Bioegradation of LLDPE and BLDPE plastic by marine bacteria from coast plastic debris.</title>
        <authorList>
            <person name="Rong Z."/>
        </authorList>
    </citation>
    <scope>NUCLEOTIDE SEQUENCE [LARGE SCALE GENOMIC DNA]</scope>
    <source>
        <strain evidence="13 14">Z-2</strain>
    </source>
</reference>
<organism evidence="13 14">
    <name type="scientific">Gordonia westfalica</name>
    <dbReference type="NCBI Taxonomy" id="158898"/>
    <lineage>
        <taxon>Bacteria</taxon>
        <taxon>Bacillati</taxon>
        <taxon>Actinomycetota</taxon>
        <taxon>Actinomycetes</taxon>
        <taxon>Mycobacteriales</taxon>
        <taxon>Gordoniaceae</taxon>
        <taxon>Gordonia</taxon>
    </lineage>
</organism>
<evidence type="ECO:0000256" key="3">
    <source>
        <dbReference type="ARBA" id="ARBA00012438"/>
    </source>
</evidence>
<feature type="domain" description="Histidine kinase" evidence="12">
    <location>
        <begin position="456"/>
        <end position="573"/>
    </location>
</feature>
<dbReference type="InterPro" id="IPR029151">
    <property type="entry name" value="Sensor-like_sf"/>
</dbReference>
<keyword evidence="6" id="KW-0812">Transmembrane</keyword>
<evidence type="ECO:0000256" key="9">
    <source>
        <dbReference type="ARBA" id="ARBA00023012"/>
    </source>
</evidence>
<evidence type="ECO:0000256" key="11">
    <source>
        <dbReference type="ARBA" id="ARBA00039401"/>
    </source>
</evidence>
<keyword evidence="9" id="KW-0902">Two-component regulatory system</keyword>
<comment type="caution">
    <text evidence="13">The sequence shown here is derived from an EMBL/GenBank/DDBJ whole genome shotgun (WGS) entry which is preliminary data.</text>
</comment>
<dbReference type="EMBL" id="JAVLUS010000004">
    <property type="protein sequence ID" value="MDS1113335.1"/>
    <property type="molecule type" value="Genomic_DNA"/>
</dbReference>
<dbReference type="EC" id="2.7.13.3" evidence="3"/>
<keyword evidence="4" id="KW-1003">Cell membrane</keyword>
<dbReference type="InterPro" id="IPR050351">
    <property type="entry name" value="BphY/WalK/GraS-like"/>
</dbReference>
<dbReference type="SUPFAM" id="SSF103190">
    <property type="entry name" value="Sensory domain-like"/>
    <property type="match status" value="1"/>
</dbReference>
<comment type="catalytic activity">
    <reaction evidence="1">
        <text>ATP + protein L-histidine = ADP + protein N-phospho-L-histidine.</text>
        <dbReference type="EC" id="2.7.13.3"/>
    </reaction>
</comment>
<keyword evidence="7" id="KW-0418">Kinase</keyword>
<evidence type="ECO:0000313" key="13">
    <source>
        <dbReference type="EMBL" id="MDS1113335.1"/>
    </source>
</evidence>
<dbReference type="Pfam" id="PF17203">
    <property type="entry name" value="sCache_3_2"/>
    <property type="match status" value="1"/>
</dbReference>
<dbReference type="SMART" id="SM00387">
    <property type="entry name" value="HATPase_c"/>
    <property type="match status" value="1"/>
</dbReference>
<name>A0ABU2GQT8_9ACTN</name>
<dbReference type="RefSeq" id="WP_310949737.1">
    <property type="nucleotide sequence ID" value="NZ_JAVLUS010000004.1"/>
</dbReference>
<dbReference type="InterPro" id="IPR033463">
    <property type="entry name" value="sCache_3"/>
</dbReference>
<dbReference type="Proteomes" id="UP001265083">
    <property type="component" value="Unassembled WGS sequence"/>
</dbReference>
<evidence type="ECO:0000256" key="4">
    <source>
        <dbReference type="ARBA" id="ARBA00022475"/>
    </source>
</evidence>
<dbReference type="Gene3D" id="1.10.287.130">
    <property type="match status" value="1"/>
</dbReference>
<accession>A0ABU2GQT8</accession>
<evidence type="ECO:0000256" key="6">
    <source>
        <dbReference type="ARBA" id="ARBA00022692"/>
    </source>
</evidence>
<evidence type="ECO:0000256" key="10">
    <source>
        <dbReference type="ARBA" id="ARBA00023136"/>
    </source>
</evidence>
<evidence type="ECO:0000259" key="12">
    <source>
        <dbReference type="PROSITE" id="PS50109"/>
    </source>
</evidence>
<keyword evidence="5" id="KW-0808">Transferase</keyword>
<evidence type="ECO:0000313" key="14">
    <source>
        <dbReference type="Proteomes" id="UP001265083"/>
    </source>
</evidence>
<dbReference type="SUPFAM" id="SSF55874">
    <property type="entry name" value="ATPase domain of HSP90 chaperone/DNA topoisomerase II/histidine kinase"/>
    <property type="match status" value="1"/>
</dbReference>
<keyword evidence="14" id="KW-1185">Reference proteome</keyword>
<dbReference type="PRINTS" id="PR00344">
    <property type="entry name" value="BCTRLSENSOR"/>
</dbReference>
<dbReference type="Gene3D" id="3.30.565.10">
    <property type="entry name" value="Histidine kinase-like ATPase, C-terminal domain"/>
    <property type="match status" value="1"/>
</dbReference>
<dbReference type="Pfam" id="PF02518">
    <property type="entry name" value="HATPase_c"/>
    <property type="match status" value="1"/>
</dbReference>
<evidence type="ECO:0000256" key="2">
    <source>
        <dbReference type="ARBA" id="ARBA00004651"/>
    </source>
</evidence>
<evidence type="ECO:0000256" key="5">
    <source>
        <dbReference type="ARBA" id="ARBA00022679"/>
    </source>
</evidence>
<dbReference type="InterPro" id="IPR004358">
    <property type="entry name" value="Sig_transdc_His_kin-like_C"/>
</dbReference>
<dbReference type="PANTHER" id="PTHR42878">
    <property type="entry name" value="TWO-COMPONENT HISTIDINE KINASE"/>
    <property type="match status" value="1"/>
</dbReference>
<dbReference type="PANTHER" id="PTHR42878:SF14">
    <property type="entry name" value="OSMOLARITY TWO-COMPONENT SYSTEM PROTEIN SSK1"/>
    <property type="match status" value="1"/>
</dbReference>
<keyword evidence="10" id="KW-0472">Membrane</keyword>
<keyword evidence="8" id="KW-1133">Transmembrane helix</keyword>
<sequence>MRLRTQVLLLQLAVLAVSLAVGFGLVIAGADDRVRDEYAQRALAIARSVAADTGVRAAVAADQGPAVDAARLADGPLQREATAVRQRTGALFVVIGNDQGIRLAHPEVAELAKPVSTDPSRALAGSDDVATDRGTLGESVRAKVPVVDARGRVVGFVSVGVSTEQLATETRSDIIATTLLALTALGIGALGSVMLTRRWRRLTLGLESDELAELVREQGAVLHSMADGVLAVDADGIVRVINDRARALLDIDAPAGTSAADLGLTPRVAAVLDTPTDEPLAATVGDRVVLVSSHRVHADGRDLGMVLSVIDRTDVEALSREVDSIRSMGAALRAQRHETANRMHVLAGLLRHGHADEALAYLEELSRTGPDGALLDGLDNVREPHLHAFLDAKAAQARERRVTLRLGDQTWLQGTLTEPVVATSVLGNLIDNAIEAASGNAIEAASGNAIEAASGNAIEAASGGAIEAATRTGTDAVVEVEVIADGDTLFISVADSGPGISFADPDEVFAEGATTKPGDHVPGGRGMGLALARQAARRIGGDLWVADPGGERSPTPEHDPRGALFVARLPGVIAPVESAEGMSSNE</sequence>
<dbReference type="InterPro" id="IPR003594">
    <property type="entry name" value="HATPase_dom"/>
</dbReference>
<evidence type="ECO:0000256" key="1">
    <source>
        <dbReference type="ARBA" id="ARBA00000085"/>
    </source>
</evidence>
<keyword evidence="13" id="KW-0547">Nucleotide-binding</keyword>
<dbReference type="GO" id="GO:0005524">
    <property type="term" value="F:ATP binding"/>
    <property type="evidence" value="ECO:0007669"/>
    <property type="project" value="UniProtKB-KW"/>
</dbReference>
<dbReference type="InterPro" id="IPR005467">
    <property type="entry name" value="His_kinase_dom"/>
</dbReference>
<protein>
    <recommendedName>
        <fullName evidence="11">Sensor-like histidine kinase SenX3</fullName>
        <ecNumber evidence="3">2.7.13.3</ecNumber>
    </recommendedName>
</protein>